<dbReference type="GO" id="GO:0004315">
    <property type="term" value="F:3-oxoacyl-[acyl-carrier-protein] synthase activity"/>
    <property type="evidence" value="ECO:0007669"/>
    <property type="project" value="InterPro"/>
</dbReference>
<dbReference type="PANTHER" id="PTHR34069">
    <property type="entry name" value="3-OXOACYL-[ACYL-CARRIER-PROTEIN] SYNTHASE 3"/>
    <property type="match status" value="1"/>
</dbReference>
<gene>
    <name evidence="5" type="ORF">EBN03_25515</name>
</gene>
<comment type="caution">
    <text evidence="5">The sequence shown here is derived from an EMBL/GenBank/DDBJ whole genome shotgun (WGS) entry which is preliminary data.</text>
</comment>
<evidence type="ECO:0000313" key="5">
    <source>
        <dbReference type="EMBL" id="RMI29445.1"/>
    </source>
</evidence>
<evidence type="ECO:0000259" key="3">
    <source>
        <dbReference type="Pfam" id="PF08541"/>
    </source>
</evidence>
<protein>
    <recommendedName>
        <fullName evidence="7">3-oxoacyl-ACP synthase</fullName>
    </recommendedName>
</protein>
<evidence type="ECO:0000256" key="2">
    <source>
        <dbReference type="ARBA" id="ARBA00023315"/>
    </source>
</evidence>
<keyword evidence="1" id="KW-0808">Transferase</keyword>
<reference evidence="5 6" key="1">
    <citation type="submission" date="2018-10" db="EMBL/GenBank/DDBJ databases">
        <title>Isolation from cow dung.</title>
        <authorList>
            <person name="Ling L."/>
        </authorList>
    </citation>
    <scope>NUCLEOTIDE SEQUENCE [LARGE SCALE GENOMIC DNA]</scope>
    <source>
        <strain evidence="5 6">NEAU-LL90</strain>
    </source>
</reference>
<evidence type="ECO:0008006" key="7">
    <source>
        <dbReference type="Google" id="ProtNLM"/>
    </source>
</evidence>
<dbReference type="RefSeq" id="WP_122190678.1">
    <property type="nucleotide sequence ID" value="NZ_RFFH01000014.1"/>
</dbReference>
<keyword evidence="2" id="KW-0012">Acyltransferase</keyword>
<keyword evidence="6" id="KW-1185">Reference proteome</keyword>
<dbReference type="PANTHER" id="PTHR34069:SF2">
    <property type="entry name" value="BETA-KETOACYL-[ACYL-CARRIER-PROTEIN] SYNTHASE III"/>
    <property type="match status" value="1"/>
</dbReference>
<dbReference type="GO" id="GO:0006633">
    <property type="term" value="P:fatty acid biosynthetic process"/>
    <property type="evidence" value="ECO:0007669"/>
    <property type="project" value="InterPro"/>
</dbReference>
<dbReference type="OrthoDB" id="3659750at2"/>
<dbReference type="GO" id="GO:0044550">
    <property type="term" value="P:secondary metabolite biosynthetic process"/>
    <property type="evidence" value="ECO:0007669"/>
    <property type="project" value="TreeGrafter"/>
</dbReference>
<dbReference type="SUPFAM" id="SSF53901">
    <property type="entry name" value="Thiolase-like"/>
    <property type="match status" value="1"/>
</dbReference>
<dbReference type="Proteomes" id="UP000279275">
    <property type="component" value="Unassembled WGS sequence"/>
</dbReference>
<evidence type="ECO:0000256" key="1">
    <source>
        <dbReference type="ARBA" id="ARBA00022679"/>
    </source>
</evidence>
<dbReference type="InterPro" id="IPR013751">
    <property type="entry name" value="ACP_syn_III_N"/>
</dbReference>
<accession>A0A3M2L0W5</accession>
<dbReference type="Gene3D" id="3.40.47.10">
    <property type="match status" value="2"/>
</dbReference>
<sequence length="323" mass="34809">MIEADVGEVYLDSLSFALGGCRTNLDESVAADRLVSSAEDLRYAGFEWHHRCSDDESPYDLAGKAVAPIAAAGQLAGTAAIVYATCLPLNANVGATADWERTRDVKYLMDFPGSRLQSDYELDDAVVLGLGQQACTSMLGSVRLAAALLRAEPDWDRVLCVSSDRFPPGARYEQAYNLISDGAAACVVSRVPSGFRYLAAHQITNGGLATAGDDETVGTYFSYTRRLVAETLDRAGMHAADLDWVVTQNTNERAWRILARLLNIDADRIWSPSIAEVGHVISADNVINLVALNESGKLASGQRIALVMAGFGLNWQCLILEVC</sequence>
<name>A0A3M2L0W5_9NOCA</name>
<evidence type="ECO:0000313" key="6">
    <source>
        <dbReference type="Proteomes" id="UP000279275"/>
    </source>
</evidence>
<dbReference type="Pfam" id="PF08541">
    <property type="entry name" value="ACP_syn_III_C"/>
    <property type="match status" value="1"/>
</dbReference>
<organism evidence="5 6">
    <name type="scientific">Nocardia stercoris</name>
    <dbReference type="NCBI Taxonomy" id="2483361"/>
    <lineage>
        <taxon>Bacteria</taxon>
        <taxon>Bacillati</taxon>
        <taxon>Actinomycetota</taxon>
        <taxon>Actinomycetes</taxon>
        <taxon>Mycobacteriales</taxon>
        <taxon>Nocardiaceae</taxon>
        <taxon>Nocardia</taxon>
    </lineage>
</organism>
<proteinExistence type="predicted"/>
<dbReference type="AlphaFoldDB" id="A0A3M2L0W5"/>
<dbReference type="EMBL" id="RFFH01000014">
    <property type="protein sequence ID" value="RMI29445.1"/>
    <property type="molecule type" value="Genomic_DNA"/>
</dbReference>
<feature type="domain" description="Beta-ketoacyl-[acyl-carrier-protein] synthase III N-terminal" evidence="4">
    <location>
        <begin position="132"/>
        <end position="206"/>
    </location>
</feature>
<feature type="domain" description="Beta-ketoacyl-[acyl-carrier-protein] synthase III C-terminal" evidence="3">
    <location>
        <begin position="232"/>
        <end position="321"/>
    </location>
</feature>
<evidence type="ECO:0000259" key="4">
    <source>
        <dbReference type="Pfam" id="PF08545"/>
    </source>
</evidence>
<dbReference type="Pfam" id="PF08545">
    <property type="entry name" value="ACP_syn_III"/>
    <property type="match status" value="1"/>
</dbReference>
<dbReference type="InterPro" id="IPR013747">
    <property type="entry name" value="ACP_syn_III_C"/>
</dbReference>
<dbReference type="InterPro" id="IPR016039">
    <property type="entry name" value="Thiolase-like"/>
</dbReference>